<dbReference type="InterPro" id="IPR003661">
    <property type="entry name" value="HisK_dim/P_dom"/>
</dbReference>
<dbReference type="SUPFAM" id="SSF47384">
    <property type="entry name" value="Homodimeric domain of signal transducing histidine kinase"/>
    <property type="match status" value="1"/>
</dbReference>
<dbReference type="Gene3D" id="1.10.287.130">
    <property type="match status" value="1"/>
</dbReference>
<keyword evidence="11" id="KW-0472">Membrane</keyword>
<evidence type="ECO:0000256" key="6">
    <source>
        <dbReference type="ARBA" id="ARBA00022679"/>
    </source>
</evidence>
<comment type="catalytic activity">
    <reaction evidence="1">
        <text>ATP + protein L-histidine = ADP + protein N-phospho-L-histidine.</text>
        <dbReference type="EC" id="2.7.13.3"/>
    </reaction>
</comment>
<feature type="region of interest" description="Disordered" evidence="13">
    <location>
        <begin position="372"/>
        <end position="397"/>
    </location>
</feature>
<dbReference type="PANTHER" id="PTHR45453">
    <property type="entry name" value="PHOSPHATE REGULON SENSOR PROTEIN PHOR"/>
    <property type="match status" value="1"/>
</dbReference>
<evidence type="ECO:0000256" key="3">
    <source>
        <dbReference type="ARBA" id="ARBA00012438"/>
    </source>
</evidence>
<dbReference type="InterPro" id="IPR050351">
    <property type="entry name" value="BphY/WalK/GraS-like"/>
</dbReference>
<evidence type="ECO:0000256" key="10">
    <source>
        <dbReference type="ARBA" id="ARBA00023012"/>
    </source>
</evidence>
<evidence type="ECO:0000256" key="11">
    <source>
        <dbReference type="ARBA" id="ARBA00023136"/>
    </source>
</evidence>
<evidence type="ECO:0000256" key="12">
    <source>
        <dbReference type="ARBA" id="ARBA00039401"/>
    </source>
</evidence>
<reference evidence="15" key="1">
    <citation type="submission" date="2023-05" db="EMBL/GenBank/DDBJ databases">
        <title>Cataloging the Phylogenetic Diversity of Human Bladder Bacteria.</title>
        <authorList>
            <person name="Du J."/>
        </authorList>
    </citation>
    <scope>NUCLEOTIDE SEQUENCE</scope>
    <source>
        <strain evidence="15">UMB9978</strain>
    </source>
</reference>
<keyword evidence="9 15" id="KW-0067">ATP-binding</keyword>
<comment type="caution">
    <text evidence="15">The sequence shown here is derived from an EMBL/GenBank/DDBJ whole genome shotgun (WGS) entry which is preliminary data.</text>
</comment>
<dbReference type="RefSeq" id="WP_181377511.1">
    <property type="nucleotide sequence ID" value="NZ_CALUAG010000029.1"/>
</dbReference>
<evidence type="ECO:0000256" key="13">
    <source>
        <dbReference type="SAM" id="MobiDB-lite"/>
    </source>
</evidence>
<feature type="compositionally biased region" description="Low complexity" evidence="13">
    <location>
        <begin position="378"/>
        <end position="397"/>
    </location>
</feature>
<evidence type="ECO:0000256" key="8">
    <source>
        <dbReference type="ARBA" id="ARBA00022777"/>
    </source>
</evidence>
<keyword evidence="7" id="KW-0547">Nucleotide-binding</keyword>
<dbReference type="Proteomes" id="UP001240483">
    <property type="component" value="Unassembled WGS sequence"/>
</dbReference>
<dbReference type="AlphaFoldDB" id="A0AAP4C8W1"/>
<proteinExistence type="predicted"/>
<organism evidence="15 16">
    <name type="scientific">Pseudoglutamicibacter cumminsii</name>
    <dbReference type="NCBI Taxonomy" id="156979"/>
    <lineage>
        <taxon>Bacteria</taxon>
        <taxon>Bacillati</taxon>
        <taxon>Actinomycetota</taxon>
        <taxon>Actinomycetes</taxon>
        <taxon>Micrococcales</taxon>
        <taxon>Micrococcaceae</taxon>
        <taxon>Pseudoglutamicibacter</taxon>
    </lineage>
</organism>
<dbReference type="PANTHER" id="PTHR45453:SF1">
    <property type="entry name" value="PHOSPHATE REGULON SENSOR PROTEIN PHOR"/>
    <property type="match status" value="1"/>
</dbReference>
<evidence type="ECO:0000313" key="15">
    <source>
        <dbReference type="EMBL" id="MDK6275470.1"/>
    </source>
</evidence>
<keyword evidence="4" id="KW-1003">Cell membrane</keyword>
<keyword evidence="10" id="KW-0902">Two-component regulatory system</keyword>
<evidence type="ECO:0000256" key="9">
    <source>
        <dbReference type="ARBA" id="ARBA00022840"/>
    </source>
</evidence>
<dbReference type="Pfam" id="PF00512">
    <property type="entry name" value="HisKA"/>
    <property type="match status" value="1"/>
</dbReference>
<dbReference type="FunFam" id="1.10.287.130:FF:000008">
    <property type="entry name" value="Two-component sensor histidine kinase"/>
    <property type="match status" value="1"/>
</dbReference>
<gene>
    <name evidence="15" type="ORF">QP116_06965</name>
</gene>
<dbReference type="GO" id="GO:0005886">
    <property type="term" value="C:plasma membrane"/>
    <property type="evidence" value="ECO:0007669"/>
    <property type="project" value="UniProtKB-SubCell"/>
</dbReference>
<dbReference type="PROSITE" id="PS50109">
    <property type="entry name" value="HIS_KIN"/>
    <property type="match status" value="1"/>
</dbReference>
<evidence type="ECO:0000256" key="2">
    <source>
        <dbReference type="ARBA" id="ARBA00004236"/>
    </source>
</evidence>
<dbReference type="GO" id="GO:0016036">
    <property type="term" value="P:cellular response to phosphate starvation"/>
    <property type="evidence" value="ECO:0007669"/>
    <property type="project" value="TreeGrafter"/>
</dbReference>
<evidence type="ECO:0000256" key="1">
    <source>
        <dbReference type="ARBA" id="ARBA00000085"/>
    </source>
</evidence>
<sequence length="397" mass="42346">MDNTQLIAVIAGLVGLLIGVGGVLAYNASQRGRVLQLADDTPDLPDGAAEVLGVIGRAYVLVDEVDGVVRANPSAYAYGLVRGHTLVHEDIVKMIAKVRRDGVVREGEFELPRGPVGQGFIVVHVRMAPLGGEHILILADDRTEITRTATMRRDFVANVSHELKTPVGAVGLLAEAIESAADDEVAVRHFTKRLAKESQRLAALVQDIIELSRLQSADVVQAGEEVDMSKLVSEAVDRTALIAGEKNIDIKIGGVKNAIVYGESDLLMTAVRNLIDNAIRYSPEGTTVGVGITDRNGLVSVTVTDQGPGIPADEQERVFERFYRLDSARARSTGGSGLGLSIVRHVMESHGGEVTLWSQPGQGSTFTLRLPRLESEEAQSVSSSGSSLEETSSVEGK</sequence>
<dbReference type="EMBL" id="JASODW010000007">
    <property type="protein sequence ID" value="MDK6275470.1"/>
    <property type="molecule type" value="Genomic_DNA"/>
</dbReference>
<dbReference type="CDD" id="cd00082">
    <property type="entry name" value="HisKA"/>
    <property type="match status" value="1"/>
</dbReference>
<dbReference type="InterPro" id="IPR005467">
    <property type="entry name" value="His_kinase_dom"/>
</dbReference>
<evidence type="ECO:0000313" key="16">
    <source>
        <dbReference type="Proteomes" id="UP001240483"/>
    </source>
</evidence>
<dbReference type="GO" id="GO:0005524">
    <property type="term" value="F:ATP binding"/>
    <property type="evidence" value="ECO:0007669"/>
    <property type="project" value="UniProtKB-KW"/>
</dbReference>
<dbReference type="EC" id="2.7.13.3" evidence="3"/>
<dbReference type="Pfam" id="PF02518">
    <property type="entry name" value="HATPase_c"/>
    <property type="match status" value="1"/>
</dbReference>
<dbReference type="CDD" id="cd00075">
    <property type="entry name" value="HATPase"/>
    <property type="match status" value="1"/>
</dbReference>
<dbReference type="FunFam" id="3.30.565.10:FF:000006">
    <property type="entry name" value="Sensor histidine kinase WalK"/>
    <property type="match status" value="1"/>
</dbReference>
<evidence type="ECO:0000259" key="14">
    <source>
        <dbReference type="PROSITE" id="PS50109"/>
    </source>
</evidence>
<keyword evidence="5" id="KW-0597">Phosphoprotein</keyword>
<accession>A0AAP4C8W1</accession>
<dbReference type="GO" id="GO:0004721">
    <property type="term" value="F:phosphoprotein phosphatase activity"/>
    <property type="evidence" value="ECO:0007669"/>
    <property type="project" value="TreeGrafter"/>
</dbReference>
<keyword evidence="6" id="KW-0808">Transferase</keyword>
<dbReference type="Gene3D" id="3.30.565.10">
    <property type="entry name" value="Histidine kinase-like ATPase, C-terminal domain"/>
    <property type="match status" value="1"/>
</dbReference>
<feature type="domain" description="Histidine kinase" evidence="14">
    <location>
        <begin position="158"/>
        <end position="374"/>
    </location>
</feature>
<dbReference type="SMART" id="SM00388">
    <property type="entry name" value="HisKA"/>
    <property type="match status" value="1"/>
</dbReference>
<evidence type="ECO:0000256" key="5">
    <source>
        <dbReference type="ARBA" id="ARBA00022553"/>
    </source>
</evidence>
<dbReference type="SMART" id="SM00387">
    <property type="entry name" value="HATPase_c"/>
    <property type="match status" value="1"/>
</dbReference>
<evidence type="ECO:0000256" key="4">
    <source>
        <dbReference type="ARBA" id="ARBA00022475"/>
    </source>
</evidence>
<keyword evidence="8" id="KW-0418">Kinase</keyword>
<dbReference type="PRINTS" id="PR00344">
    <property type="entry name" value="BCTRLSENSOR"/>
</dbReference>
<dbReference type="GO" id="GO:0000155">
    <property type="term" value="F:phosphorelay sensor kinase activity"/>
    <property type="evidence" value="ECO:0007669"/>
    <property type="project" value="InterPro"/>
</dbReference>
<dbReference type="InterPro" id="IPR036890">
    <property type="entry name" value="HATPase_C_sf"/>
</dbReference>
<name>A0AAP4C8W1_9MICC</name>
<dbReference type="InterPro" id="IPR036097">
    <property type="entry name" value="HisK_dim/P_sf"/>
</dbReference>
<evidence type="ECO:0000256" key="7">
    <source>
        <dbReference type="ARBA" id="ARBA00022741"/>
    </source>
</evidence>
<dbReference type="InterPro" id="IPR004358">
    <property type="entry name" value="Sig_transdc_His_kin-like_C"/>
</dbReference>
<protein>
    <recommendedName>
        <fullName evidence="12">Sensor-like histidine kinase SenX3</fullName>
        <ecNumber evidence="3">2.7.13.3</ecNumber>
    </recommendedName>
</protein>
<dbReference type="SUPFAM" id="SSF55874">
    <property type="entry name" value="ATPase domain of HSP90 chaperone/DNA topoisomerase II/histidine kinase"/>
    <property type="match status" value="1"/>
</dbReference>
<dbReference type="InterPro" id="IPR003594">
    <property type="entry name" value="HATPase_dom"/>
</dbReference>
<comment type="subcellular location">
    <subcellularLocation>
        <location evidence="2">Cell membrane</location>
    </subcellularLocation>
</comment>